<dbReference type="Gene3D" id="3.40.640.10">
    <property type="entry name" value="Type I PLP-dependent aspartate aminotransferase-like (Major domain)"/>
    <property type="match status" value="1"/>
</dbReference>
<dbReference type="RefSeq" id="WP_398712198.1">
    <property type="nucleotide sequence ID" value="NZ_JBIRUI010000016.1"/>
</dbReference>
<proteinExistence type="predicted"/>
<accession>A0ABW7UGB5</accession>
<dbReference type="CDD" id="cd00609">
    <property type="entry name" value="AAT_like"/>
    <property type="match status" value="1"/>
</dbReference>
<gene>
    <name evidence="2" type="ORF">ACH407_29785</name>
</gene>
<evidence type="ECO:0000313" key="3">
    <source>
        <dbReference type="Proteomes" id="UP001611339"/>
    </source>
</evidence>
<comment type="caution">
    <text evidence="2">The sequence shown here is derived from an EMBL/GenBank/DDBJ whole genome shotgun (WGS) entry which is preliminary data.</text>
</comment>
<dbReference type="PANTHER" id="PTHR42858:SF1">
    <property type="entry name" value="LD15494P"/>
    <property type="match status" value="1"/>
</dbReference>
<reference evidence="2 3" key="1">
    <citation type="submission" date="2024-10" db="EMBL/GenBank/DDBJ databases">
        <title>The Natural Products Discovery Center: Release of the First 8490 Sequenced Strains for Exploring Actinobacteria Biosynthetic Diversity.</title>
        <authorList>
            <person name="Kalkreuter E."/>
            <person name="Kautsar S.A."/>
            <person name="Yang D."/>
            <person name="Bader C.D."/>
            <person name="Teijaro C.N."/>
            <person name="Fluegel L."/>
            <person name="Davis C.M."/>
            <person name="Simpson J.R."/>
            <person name="Lauterbach L."/>
            <person name="Steele A.D."/>
            <person name="Gui C."/>
            <person name="Meng S."/>
            <person name="Li G."/>
            <person name="Viehrig K."/>
            <person name="Ye F."/>
            <person name="Su P."/>
            <person name="Kiefer A.F."/>
            <person name="Nichols A."/>
            <person name="Cepeda A.J."/>
            <person name="Yan W."/>
            <person name="Fan B."/>
            <person name="Jiang Y."/>
            <person name="Adhikari A."/>
            <person name="Zheng C.-J."/>
            <person name="Schuster L."/>
            <person name="Cowan T.M."/>
            <person name="Smanski M.J."/>
            <person name="Chevrette M.G."/>
            <person name="De Carvalho L.P.S."/>
            <person name="Shen B."/>
        </authorList>
    </citation>
    <scope>NUCLEOTIDE SEQUENCE [LARGE SCALE GENOMIC DNA]</scope>
    <source>
        <strain evidence="2 3">NPDC020602</strain>
    </source>
</reference>
<dbReference type="PANTHER" id="PTHR42858">
    <property type="entry name" value="AMINOTRANSFERASE"/>
    <property type="match status" value="1"/>
</dbReference>
<evidence type="ECO:0000313" key="2">
    <source>
        <dbReference type="EMBL" id="MFI1717733.1"/>
    </source>
</evidence>
<dbReference type="InterPro" id="IPR015422">
    <property type="entry name" value="PyrdxlP-dep_Trfase_small"/>
</dbReference>
<dbReference type="InterPro" id="IPR015421">
    <property type="entry name" value="PyrdxlP-dep_Trfase_major"/>
</dbReference>
<feature type="domain" description="Aminotransferase class I/classII large" evidence="1">
    <location>
        <begin position="57"/>
        <end position="381"/>
    </location>
</feature>
<dbReference type="Pfam" id="PF00155">
    <property type="entry name" value="Aminotran_1_2"/>
    <property type="match status" value="1"/>
</dbReference>
<dbReference type="InterPro" id="IPR015424">
    <property type="entry name" value="PyrdxlP-dep_Trfase"/>
</dbReference>
<keyword evidence="3" id="KW-1185">Reference proteome</keyword>
<evidence type="ECO:0000259" key="1">
    <source>
        <dbReference type="Pfam" id="PF00155"/>
    </source>
</evidence>
<organism evidence="2 3">
    <name type="scientific">Streptomyces litmocidini</name>
    <dbReference type="NCBI Taxonomy" id="67318"/>
    <lineage>
        <taxon>Bacteria</taxon>
        <taxon>Bacillati</taxon>
        <taxon>Actinomycetota</taxon>
        <taxon>Actinomycetes</taxon>
        <taxon>Kitasatosporales</taxon>
        <taxon>Streptomycetaceae</taxon>
        <taxon>Streptomyces</taxon>
    </lineage>
</organism>
<dbReference type="Gene3D" id="3.90.1150.10">
    <property type="entry name" value="Aspartate Aminotransferase, domain 1"/>
    <property type="match status" value="1"/>
</dbReference>
<dbReference type="Proteomes" id="UP001611339">
    <property type="component" value="Unassembled WGS sequence"/>
</dbReference>
<dbReference type="GO" id="GO:0008483">
    <property type="term" value="F:transaminase activity"/>
    <property type="evidence" value="ECO:0007669"/>
    <property type="project" value="UniProtKB-KW"/>
</dbReference>
<sequence length="392" mass="41495">MLRPHTAAPPLPHARWWRAGVVQAVSPPGVVDLEPGYLEPGLLPVDEVRPLYAEALAEFGPAALGYGANAGAEPLRALLAARHGCTADEVMVTAGTSQALALLCTALGRPGRSVVVERTSYDLGRMIMTDHGLRLREVDADGEGVRPRALDLALAQDDDVAFVYLTPTFHNPTGTVAGEARRRELLAVAARHGVPVVEDDAYAELGLDRVALPPSLAALAGRRGVIRLGSFSKTLGPGLRLGWLEAEPALIETLTGRGQLVSGGALNHLTSMAVTMLLGDGRYDRRLSWLREGLRLRRDTLVAALRAGLGESVSVDCPAGGFFLWLDFGPRRDEAALLAAAGRAGVAVAPGSRYGSAAGTHLRLAYSLNSPDRLAEAAARLSAAWRTEETLR</sequence>
<dbReference type="EMBL" id="JBIRUI010000016">
    <property type="protein sequence ID" value="MFI1717733.1"/>
    <property type="molecule type" value="Genomic_DNA"/>
</dbReference>
<dbReference type="SUPFAM" id="SSF53383">
    <property type="entry name" value="PLP-dependent transferases"/>
    <property type="match status" value="1"/>
</dbReference>
<keyword evidence="2" id="KW-0808">Transferase</keyword>
<protein>
    <submittedName>
        <fullName evidence="2">Aminotransferase class I/II-fold pyridoxal phosphate-dependent enzyme</fullName>
    </submittedName>
</protein>
<dbReference type="InterPro" id="IPR004839">
    <property type="entry name" value="Aminotransferase_I/II_large"/>
</dbReference>
<keyword evidence="2" id="KW-0032">Aminotransferase</keyword>
<name>A0ABW7UGB5_9ACTN</name>